<dbReference type="RefSeq" id="WP_188660768.1">
    <property type="nucleotide sequence ID" value="NZ_BMIH01000005.1"/>
</dbReference>
<dbReference type="InterPro" id="IPR033379">
    <property type="entry name" value="Acid_Pase_AS"/>
</dbReference>
<dbReference type="AlphaFoldDB" id="A0A916TE22"/>
<gene>
    <name evidence="2" type="primary">appA</name>
    <name evidence="2" type="ORF">GCM10011380_34090</name>
</gene>
<dbReference type="EMBL" id="BMIH01000005">
    <property type="protein sequence ID" value="GGB41828.1"/>
    <property type="molecule type" value="Genomic_DNA"/>
</dbReference>
<dbReference type="Proteomes" id="UP000623067">
    <property type="component" value="Unassembled WGS sequence"/>
</dbReference>
<dbReference type="Gene3D" id="3.40.50.1240">
    <property type="entry name" value="Phosphoglycerate mutase-like"/>
    <property type="match status" value="2"/>
</dbReference>
<evidence type="ECO:0000313" key="2">
    <source>
        <dbReference type="EMBL" id="GGB41828.1"/>
    </source>
</evidence>
<protein>
    <submittedName>
        <fullName evidence="2">Phosphoanhydride phosphohydrolase</fullName>
    </submittedName>
</protein>
<keyword evidence="1" id="KW-0732">Signal</keyword>
<dbReference type="PROSITE" id="PS00616">
    <property type="entry name" value="HIS_ACID_PHOSPHAT_1"/>
    <property type="match status" value="1"/>
</dbReference>
<dbReference type="InterPro" id="IPR029033">
    <property type="entry name" value="His_PPase_superfam"/>
</dbReference>
<feature type="chain" id="PRO_5036779187" evidence="1">
    <location>
        <begin position="21"/>
        <end position="403"/>
    </location>
</feature>
<feature type="signal peptide" evidence="1">
    <location>
        <begin position="1"/>
        <end position="20"/>
    </location>
</feature>
<evidence type="ECO:0000313" key="3">
    <source>
        <dbReference type="Proteomes" id="UP000623067"/>
    </source>
</evidence>
<dbReference type="SUPFAM" id="SSF53254">
    <property type="entry name" value="Phosphoglycerate mutase-like"/>
    <property type="match status" value="1"/>
</dbReference>
<accession>A0A916TE22</accession>
<dbReference type="InterPro" id="IPR000560">
    <property type="entry name" value="His_Pase_clade-2"/>
</dbReference>
<reference evidence="2" key="2">
    <citation type="submission" date="2020-09" db="EMBL/GenBank/DDBJ databases">
        <authorList>
            <person name="Sun Q."/>
            <person name="Zhou Y."/>
        </authorList>
    </citation>
    <scope>NUCLEOTIDE SEQUENCE</scope>
    <source>
        <strain evidence="2">CGMCC 1.15330</strain>
    </source>
</reference>
<sequence length="403" mass="41720">MKPILLAAALLTAAPLAAKAPVAGGPVPAGLKLDRVVLMMRHGVRPPTKAPPMPAGTASAPWPTWPVKPGYLTPHGRAAVATLARNDRSAWIAAGLLRPTGCMRLRVVADSDERTIETARAYAGSLASGCAQVIEHKPQDVPDPLFAPLDQPGVAFDPAQARAAVLADAGGEAGLAAEEARLRPLLARLDAVLCAPVSAACGVSRAPSGLAAVEPGKRPKLTGALDRASTAAQILLLEYADGKPMAEVGWGRVSAADIGRFAEFHAAEFRLLARPRYVARANLALLAPLIVEALTAADGPAVTMISGHDTNVASLGGLLGLHWQVPGVAADDPLPGGAIVLERLVDRAGRHYVRARYRAQTLAQIRDLAPATGYDAILPIAGCNAIGVTGLCTEAEFVRALTR</sequence>
<name>A0A916TE22_9SPHN</name>
<evidence type="ECO:0000256" key="1">
    <source>
        <dbReference type="SAM" id="SignalP"/>
    </source>
</evidence>
<proteinExistence type="predicted"/>
<keyword evidence="3" id="KW-1185">Reference proteome</keyword>
<dbReference type="Pfam" id="PF00328">
    <property type="entry name" value="His_Phos_2"/>
    <property type="match status" value="2"/>
</dbReference>
<reference evidence="2" key="1">
    <citation type="journal article" date="2014" name="Int. J. Syst. Evol. Microbiol.">
        <title>Complete genome sequence of Corynebacterium casei LMG S-19264T (=DSM 44701T), isolated from a smear-ripened cheese.</title>
        <authorList>
            <consortium name="US DOE Joint Genome Institute (JGI-PGF)"/>
            <person name="Walter F."/>
            <person name="Albersmeier A."/>
            <person name="Kalinowski J."/>
            <person name="Ruckert C."/>
        </authorList>
    </citation>
    <scope>NUCLEOTIDE SEQUENCE</scope>
    <source>
        <strain evidence="2">CGMCC 1.15330</strain>
    </source>
</reference>
<organism evidence="2 3">
    <name type="scientific">Sphingomonas metalli</name>
    <dbReference type="NCBI Taxonomy" id="1779358"/>
    <lineage>
        <taxon>Bacteria</taxon>
        <taxon>Pseudomonadati</taxon>
        <taxon>Pseudomonadota</taxon>
        <taxon>Alphaproteobacteria</taxon>
        <taxon>Sphingomonadales</taxon>
        <taxon>Sphingomonadaceae</taxon>
        <taxon>Sphingomonas</taxon>
    </lineage>
</organism>
<comment type="caution">
    <text evidence="2">The sequence shown here is derived from an EMBL/GenBank/DDBJ whole genome shotgun (WGS) entry which is preliminary data.</text>
</comment>